<evidence type="ECO:0000313" key="2">
    <source>
        <dbReference type="Proteomes" id="UP000658127"/>
    </source>
</evidence>
<comment type="caution">
    <text evidence="1">The sequence shown here is derived from an EMBL/GenBank/DDBJ whole genome shotgun (WGS) entry which is preliminary data.</text>
</comment>
<evidence type="ECO:0008006" key="3">
    <source>
        <dbReference type="Google" id="ProtNLM"/>
    </source>
</evidence>
<keyword evidence="2" id="KW-1185">Reference proteome</keyword>
<dbReference type="Proteomes" id="UP000658127">
    <property type="component" value="Unassembled WGS sequence"/>
</dbReference>
<name>A0ABQ2L3M0_9NOCA</name>
<protein>
    <recommendedName>
        <fullName evidence="3">DUF4145 domain-containing protein</fullName>
    </recommendedName>
</protein>
<sequence length="192" mass="21514">MDKQVRQSARDPRFGDRRARRYTAAFDWVMESIETGHYLEAVAVLDSLLSDRLASRYWHVRKERPTSKDTVAGLCGKLLNGFDTKTNPAVETDLSFITVIGAIKAWTVARNDAIHATAKIFSIDDPDASFSSALELHRATALDGVRLLQEFDELDTAARKLVGEIPGTFPNAFFPGRRRRYRTTLKAEQPGS</sequence>
<accession>A0ABQ2L3M0</accession>
<gene>
    <name evidence="1" type="ORF">GCM10011610_71130</name>
</gene>
<dbReference type="EMBL" id="BMNE01000021">
    <property type="protein sequence ID" value="GGO01391.1"/>
    <property type="molecule type" value="Genomic_DNA"/>
</dbReference>
<reference evidence="2" key="1">
    <citation type="journal article" date="2019" name="Int. J. Syst. Evol. Microbiol.">
        <title>The Global Catalogue of Microorganisms (GCM) 10K type strain sequencing project: providing services to taxonomists for standard genome sequencing and annotation.</title>
        <authorList>
            <consortium name="The Broad Institute Genomics Platform"/>
            <consortium name="The Broad Institute Genome Sequencing Center for Infectious Disease"/>
            <person name="Wu L."/>
            <person name="Ma J."/>
        </authorList>
    </citation>
    <scope>NUCLEOTIDE SEQUENCE [LARGE SCALE GENOMIC DNA]</scope>
    <source>
        <strain evidence="2">CGMCC 4.7329</strain>
    </source>
</reference>
<evidence type="ECO:0000313" key="1">
    <source>
        <dbReference type="EMBL" id="GGO01391.1"/>
    </source>
</evidence>
<proteinExistence type="predicted"/>
<organism evidence="1 2">
    <name type="scientific">Nocardia rhizosphaerihabitans</name>
    <dbReference type="NCBI Taxonomy" id="1691570"/>
    <lineage>
        <taxon>Bacteria</taxon>
        <taxon>Bacillati</taxon>
        <taxon>Actinomycetota</taxon>
        <taxon>Actinomycetes</taxon>
        <taxon>Mycobacteriales</taxon>
        <taxon>Nocardiaceae</taxon>
        <taxon>Nocardia</taxon>
    </lineage>
</organism>
<dbReference type="RefSeq" id="WP_189034921.1">
    <property type="nucleotide sequence ID" value="NZ_BMNE01000021.1"/>
</dbReference>